<evidence type="ECO:0000313" key="1">
    <source>
        <dbReference type="EMBL" id="GBE83540.1"/>
    </source>
</evidence>
<dbReference type="EMBL" id="BFAD01000005">
    <property type="protein sequence ID" value="GBE83540.1"/>
    <property type="molecule type" value="Genomic_DNA"/>
</dbReference>
<keyword evidence="2" id="KW-1185">Reference proteome</keyword>
<dbReference type="GeneID" id="38780457"/>
<dbReference type="Proteomes" id="UP000287166">
    <property type="component" value="Unassembled WGS sequence"/>
</dbReference>
<reference evidence="1 2" key="1">
    <citation type="journal article" date="2018" name="Sci. Rep.">
        <title>Genome sequence of the cauliflower mushroom Sparassis crispa (Hanabiratake) and its association with beneficial usage.</title>
        <authorList>
            <person name="Kiyama R."/>
            <person name="Furutani Y."/>
            <person name="Kawaguchi K."/>
            <person name="Nakanishi T."/>
        </authorList>
    </citation>
    <scope>NUCLEOTIDE SEQUENCE [LARGE SCALE GENOMIC DNA]</scope>
</reference>
<sequence>MCVVFSVTGSASYTYYTMMLYTHISEFPLFIRLKSVGICSDHTPLYGASMFELGTVCKGRMATMQPFRVTSVLR</sequence>
<accession>A0A401GMY2</accession>
<protein>
    <submittedName>
        <fullName evidence="1">Uncharacterized protein</fullName>
    </submittedName>
</protein>
<dbReference type="RefSeq" id="XP_027614453.1">
    <property type="nucleotide sequence ID" value="XM_027758652.1"/>
</dbReference>
<name>A0A401GMY2_9APHY</name>
<dbReference type="AlphaFoldDB" id="A0A401GMY2"/>
<dbReference type="InParanoid" id="A0A401GMY2"/>
<comment type="caution">
    <text evidence="1">The sequence shown here is derived from an EMBL/GenBank/DDBJ whole genome shotgun (WGS) entry which is preliminary data.</text>
</comment>
<gene>
    <name evidence="1" type="ORF">SCP_0505940</name>
</gene>
<organism evidence="1 2">
    <name type="scientific">Sparassis crispa</name>
    <dbReference type="NCBI Taxonomy" id="139825"/>
    <lineage>
        <taxon>Eukaryota</taxon>
        <taxon>Fungi</taxon>
        <taxon>Dikarya</taxon>
        <taxon>Basidiomycota</taxon>
        <taxon>Agaricomycotina</taxon>
        <taxon>Agaricomycetes</taxon>
        <taxon>Polyporales</taxon>
        <taxon>Sparassidaceae</taxon>
        <taxon>Sparassis</taxon>
    </lineage>
</organism>
<proteinExistence type="predicted"/>
<evidence type="ECO:0000313" key="2">
    <source>
        <dbReference type="Proteomes" id="UP000287166"/>
    </source>
</evidence>